<dbReference type="Proteomes" id="UP000705867">
    <property type="component" value="Unassembled WGS sequence"/>
</dbReference>
<evidence type="ECO:0000256" key="2">
    <source>
        <dbReference type="ARBA" id="ARBA00023004"/>
    </source>
</evidence>
<protein>
    <submittedName>
        <fullName evidence="5">Ferredoxin family protein</fullName>
    </submittedName>
</protein>
<dbReference type="AlphaFoldDB" id="A0A953M3K7"/>
<accession>A0A953M3K7</accession>
<reference evidence="5" key="1">
    <citation type="journal article" date="2021" name="bioRxiv">
        <title>Unraveling nitrogen, sulfur and carbon metabolic pathways and microbial community transcriptional responses to substrate deprivation and toxicity stresses in a bioreactor mimicking anoxic brackish coastal sediment conditions.</title>
        <authorList>
            <person name="Martins P.D."/>
            <person name="Echeveste M.J."/>
            <person name="Arshad A."/>
            <person name="Kurth J."/>
            <person name="Ouboter H."/>
            <person name="Jetten M.S.M."/>
            <person name="Welte C.U."/>
        </authorList>
    </citation>
    <scope>NUCLEOTIDE SEQUENCE</scope>
    <source>
        <strain evidence="5">MAG_39</strain>
    </source>
</reference>
<gene>
    <name evidence="5" type="ORF">K8I29_19200</name>
</gene>
<proteinExistence type="predicted"/>
<dbReference type="Gene3D" id="3.30.70.20">
    <property type="match status" value="2"/>
</dbReference>
<keyword evidence="3" id="KW-0411">Iron-sulfur</keyword>
<dbReference type="PROSITE" id="PS00198">
    <property type="entry name" value="4FE4S_FER_1"/>
    <property type="match status" value="1"/>
</dbReference>
<reference evidence="5" key="2">
    <citation type="submission" date="2021-08" db="EMBL/GenBank/DDBJ databases">
        <authorList>
            <person name="Dalcin Martins P."/>
        </authorList>
    </citation>
    <scope>NUCLEOTIDE SEQUENCE</scope>
    <source>
        <strain evidence="5">MAG_39</strain>
    </source>
</reference>
<dbReference type="PANTHER" id="PTHR43122">
    <property type="entry name" value="FERREDOXIN SUBUNIT OF PYRUVATE:FLAVODOXIN OXIDOREDUCTASE-RELATED"/>
    <property type="match status" value="1"/>
</dbReference>
<evidence type="ECO:0000259" key="4">
    <source>
        <dbReference type="PROSITE" id="PS51379"/>
    </source>
</evidence>
<dbReference type="InterPro" id="IPR017896">
    <property type="entry name" value="4Fe4S_Fe-S-bd"/>
</dbReference>
<evidence type="ECO:0000256" key="3">
    <source>
        <dbReference type="ARBA" id="ARBA00023014"/>
    </source>
</evidence>
<comment type="caution">
    <text evidence="5">The sequence shown here is derived from an EMBL/GenBank/DDBJ whole genome shotgun (WGS) entry which is preliminary data.</text>
</comment>
<dbReference type="PROSITE" id="PS51379">
    <property type="entry name" value="4FE4S_FER_2"/>
    <property type="match status" value="2"/>
</dbReference>
<feature type="domain" description="4Fe-4S ferredoxin-type" evidence="4">
    <location>
        <begin position="48"/>
        <end position="77"/>
    </location>
</feature>
<keyword evidence="1" id="KW-0479">Metal-binding</keyword>
<dbReference type="PANTHER" id="PTHR43122:SF2">
    <property type="entry name" value="FERREDOXIN SUBUNIT OF PYRUVATE:FLAVODOXIN OXIDOREDUCTASE"/>
    <property type="match status" value="1"/>
</dbReference>
<dbReference type="SUPFAM" id="SSF54862">
    <property type="entry name" value="4Fe-4S ferredoxins"/>
    <property type="match status" value="1"/>
</dbReference>
<evidence type="ECO:0000313" key="6">
    <source>
        <dbReference type="Proteomes" id="UP000705867"/>
    </source>
</evidence>
<evidence type="ECO:0000256" key="1">
    <source>
        <dbReference type="ARBA" id="ARBA00022723"/>
    </source>
</evidence>
<dbReference type="GO" id="GO:0051536">
    <property type="term" value="F:iron-sulfur cluster binding"/>
    <property type="evidence" value="ECO:0007669"/>
    <property type="project" value="UniProtKB-KW"/>
</dbReference>
<sequence length="79" mass="8825">MKKTVHRKAKGRIVIDRELCKGCTYCIEACPKGSLGVGEKFNSNGYFPVYSLHPEKCTGCALCARMCPEIAIEVWREEA</sequence>
<name>A0A953M3K7_9BACT</name>
<dbReference type="GO" id="GO:0046872">
    <property type="term" value="F:metal ion binding"/>
    <property type="evidence" value="ECO:0007669"/>
    <property type="project" value="UniProtKB-KW"/>
</dbReference>
<keyword evidence="2" id="KW-0408">Iron</keyword>
<organism evidence="5 6">
    <name type="scientific">Candidatus Nitrobium versatile</name>
    <dbReference type="NCBI Taxonomy" id="2884831"/>
    <lineage>
        <taxon>Bacteria</taxon>
        <taxon>Pseudomonadati</taxon>
        <taxon>Nitrospirota</taxon>
        <taxon>Nitrospiria</taxon>
        <taxon>Nitrospirales</taxon>
        <taxon>Nitrospiraceae</taxon>
        <taxon>Candidatus Nitrobium</taxon>
    </lineage>
</organism>
<dbReference type="EMBL" id="JAIOIV010000148">
    <property type="protein sequence ID" value="MBZ0158329.1"/>
    <property type="molecule type" value="Genomic_DNA"/>
</dbReference>
<dbReference type="InterPro" id="IPR017900">
    <property type="entry name" value="4Fe4S_Fe_S_CS"/>
</dbReference>
<feature type="domain" description="4Fe-4S ferredoxin-type" evidence="4">
    <location>
        <begin position="11"/>
        <end position="40"/>
    </location>
</feature>
<dbReference type="Pfam" id="PF12838">
    <property type="entry name" value="Fer4_7"/>
    <property type="match status" value="1"/>
</dbReference>
<evidence type="ECO:0000313" key="5">
    <source>
        <dbReference type="EMBL" id="MBZ0158329.1"/>
    </source>
</evidence>